<feature type="domain" description="Ras-GEF" evidence="3">
    <location>
        <begin position="301"/>
        <end position="563"/>
    </location>
</feature>
<dbReference type="PANTHER" id="PTHR23113">
    <property type="entry name" value="GUANINE NUCLEOTIDE EXCHANGE FACTOR"/>
    <property type="match status" value="1"/>
</dbReference>
<keyword evidence="1 2" id="KW-0344">Guanine-nucleotide releasing factor</keyword>
<accession>A0AAD4NBI5</accession>
<gene>
    <name evidence="4" type="ORF">DdX_01894</name>
</gene>
<evidence type="ECO:0000313" key="5">
    <source>
        <dbReference type="Proteomes" id="UP001201812"/>
    </source>
</evidence>
<dbReference type="Pfam" id="PF00617">
    <property type="entry name" value="RasGEF"/>
    <property type="match status" value="1"/>
</dbReference>
<dbReference type="EMBL" id="JAKKPZ010000002">
    <property type="protein sequence ID" value="KAI1725243.1"/>
    <property type="molecule type" value="Genomic_DNA"/>
</dbReference>
<protein>
    <submittedName>
        <fullName evidence="4">RasGEF domain-containing protein</fullName>
    </submittedName>
</protein>
<dbReference type="Proteomes" id="UP001201812">
    <property type="component" value="Unassembled WGS sequence"/>
</dbReference>
<evidence type="ECO:0000313" key="4">
    <source>
        <dbReference type="EMBL" id="KAI1725243.1"/>
    </source>
</evidence>
<sequence length="610" mass="69132">MSNNRNFMFSGSLPCPKEEAALMAAIQLCVEENWPSNKRTQTIRRHLLKGQFAQKIMVTPWEVDTQLYCTPAHRAYSESTSAFHTAHKVSLAAQQQQSSESRRRRSIAFFTPFFCMSEPDATMSLDVQNSCLPPDLRGDRRTIKLIKERKRKLFHSHIFESEASMKKLYVQTAKRLPAFGCKVFQVKELLHGRTLRKTVRLLCLSSSILCLLDAPSYNVLKSISMTLWEIMQSRASILIQKSFNKSARPSLAFDTQIHSAQSSRTNSYSSTASSFRNSLCCGEPITLFRLELERLQYILHFPEEVAFQLSATEYSLFYAISPIDFIRYVGSDLASIPIAENPSAVRNLVKRLSEVSSWITHVIISQPTHEDRKNCLAAIIRVVDMCWKIGNFNAAVEILMGLKSNKLRPFWLSLKVEERRSYEEFVEILLPNNESAPHALYIEALQRALRMPQCRVIPFFGTFLRDLYAIVNDMPNVVIIGNDGEVEKLSFMQDLNGDDHYSSNIGVGGLLNTDKIGLVGIILDNLETFHKHNKQLMKYVEDSNGGTANPLEDSPEVKPYEPVQPIVGSAHGVTLIPLTTLTFDLDIIQKIQHGTTVIRYEPDTGRSEKI</sequence>
<dbReference type="SMART" id="SM00147">
    <property type="entry name" value="RasGEF"/>
    <property type="match status" value="1"/>
</dbReference>
<name>A0AAD4NBI5_9BILA</name>
<dbReference type="Gene3D" id="1.10.840.10">
    <property type="entry name" value="Ras guanine-nucleotide exchange factors catalytic domain"/>
    <property type="match status" value="1"/>
</dbReference>
<dbReference type="PROSITE" id="PS50009">
    <property type="entry name" value="RASGEF_CAT"/>
    <property type="match status" value="1"/>
</dbReference>
<dbReference type="InterPro" id="IPR036964">
    <property type="entry name" value="RASGEF_cat_dom_sf"/>
</dbReference>
<dbReference type="PANTHER" id="PTHR23113:SF368">
    <property type="entry name" value="CELL DIVISION CONTROL PROTEIN 25"/>
    <property type="match status" value="1"/>
</dbReference>
<evidence type="ECO:0000256" key="2">
    <source>
        <dbReference type="PROSITE-ProRule" id="PRU00168"/>
    </source>
</evidence>
<evidence type="ECO:0000256" key="1">
    <source>
        <dbReference type="ARBA" id="ARBA00022658"/>
    </source>
</evidence>
<reference evidence="4" key="1">
    <citation type="submission" date="2022-01" db="EMBL/GenBank/DDBJ databases">
        <title>Genome Sequence Resource for Two Populations of Ditylenchus destructor, the Migratory Endoparasitic Phytonematode.</title>
        <authorList>
            <person name="Zhang H."/>
            <person name="Lin R."/>
            <person name="Xie B."/>
        </authorList>
    </citation>
    <scope>NUCLEOTIDE SEQUENCE</scope>
    <source>
        <strain evidence="4">BazhouSP</strain>
    </source>
</reference>
<organism evidence="4 5">
    <name type="scientific">Ditylenchus destructor</name>
    <dbReference type="NCBI Taxonomy" id="166010"/>
    <lineage>
        <taxon>Eukaryota</taxon>
        <taxon>Metazoa</taxon>
        <taxon>Ecdysozoa</taxon>
        <taxon>Nematoda</taxon>
        <taxon>Chromadorea</taxon>
        <taxon>Rhabditida</taxon>
        <taxon>Tylenchina</taxon>
        <taxon>Tylenchomorpha</taxon>
        <taxon>Sphaerularioidea</taxon>
        <taxon>Anguinidae</taxon>
        <taxon>Anguininae</taxon>
        <taxon>Ditylenchus</taxon>
    </lineage>
</organism>
<dbReference type="GO" id="GO:0005886">
    <property type="term" value="C:plasma membrane"/>
    <property type="evidence" value="ECO:0007669"/>
    <property type="project" value="TreeGrafter"/>
</dbReference>
<comment type="caution">
    <text evidence="4">The sequence shown here is derived from an EMBL/GenBank/DDBJ whole genome shotgun (WGS) entry which is preliminary data.</text>
</comment>
<dbReference type="InterPro" id="IPR008937">
    <property type="entry name" value="Ras-like_GEF"/>
</dbReference>
<dbReference type="GO" id="GO:0007265">
    <property type="term" value="P:Ras protein signal transduction"/>
    <property type="evidence" value="ECO:0007669"/>
    <property type="project" value="TreeGrafter"/>
</dbReference>
<dbReference type="SUPFAM" id="SSF48366">
    <property type="entry name" value="Ras GEF"/>
    <property type="match status" value="1"/>
</dbReference>
<dbReference type="GO" id="GO:0005085">
    <property type="term" value="F:guanyl-nucleotide exchange factor activity"/>
    <property type="evidence" value="ECO:0007669"/>
    <property type="project" value="UniProtKB-KW"/>
</dbReference>
<dbReference type="AlphaFoldDB" id="A0AAD4NBI5"/>
<dbReference type="InterPro" id="IPR023578">
    <property type="entry name" value="Ras_GEF_dom_sf"/>
</dbReference>
<keyword evidence="5" id="KW-1185">Reference proteome</keyword>
<proteinExistence type="predicted"/>
<dbReference type="InterPro" id="IPR001895">
    <property type="entry name" value="RASGEF_cat_dom"/>
</dbReference>
<evidence type="ECO:0000259" key="3">
    <source>
        <dbReference type="PROSITE" id="PS50009"/>
    </source>
</evidence>